<dbReference type="Pfam" id="PF13175">
    <property type="entry name" value="AAA_15"/>
    <property type="match status" value="1"/>
</dbReference>
<dbReference type="AlphaFoldDB" id="A0A0P7W5C7"/>
<proteinExistence type="predicted"/>
<dbReference type="Gene3D" id="3.40.50.300">
    <property type="entry name" value="P-loop containing nucleotide triphosphate hydrolases"/>
    <property type="match status" value="1"/>
</dbReference>
<accession>A0A0P7W5C7</accession>
<dbReference type="InterPro" id="IPR027417">
    <property type="entry name" value="P-loop_NTPase"/>
</dbReference>
<dbReference type="PATRIC" id="fig|1666912.4.peg.1576"/>
<dbReference type="PANTHER" id="PTHR43581:SF4">
    <property type="entry name" value="ATP_GTP PHOSPHATASE"/>
    <property type="match status" value="1"/>
</dbReference>
<dbReference type="PANTHER" id="PTHR43581">
    <property type="entry name" value="ATP/GTP PHOSPHATASE"/>
    <property type="match status" value="1"/>
</dbReference>
<dbReference type="RefSeq" id="WP_072246419.1">
    <property type="nucleotide sequence ID" value="NZ_FBYC01000004.1"/>
</dbReference>
<keyword evidence="3" id="KW-0255">Endonuclease</keyword>
<dbReference type="STRING" id="1666912.Ga0058931_2265"/>
<dbReference type="InterPro" id="IPR041685">
    <property type="entry name" value="AAA_GajA/Old/RecF-like"/>
</dbReference>
<evidence type="ECO:0000313" key="4">
    <source>
        <dbReference type="Proteomes" id="UP000050413"/>
    </source>
</evidence>
<dbReference type="EMBL" id="FBYC01000004">
    <property type="protein sequence ID" value="CUX82255.1"/>
    <property type="molecule type" value="Genomic_DNA"/>
</dbReference>
<reference evidence="2 5" key="2">
    <citation type="submission" date="2016-01" db="EMBL/GenBank/DDBJ databases">
        <authorList>
            <person name="Varghese N."/>
        </authorList>
    </citation>
    <scope>NUCLEOTIDE SEQUENCE [LARGE SCALE GENOMIC DNA]</scope>
    <source>
        <strain evidence="2 5">HL-91</strain>
    </source>
</reference>
<evidence type="ECO:0000313" key="2">
    <source>
        <dbReference type="EMBL" id="CUX82255.1"/>
    </source>
</evidence>
<organism evidence="3 4">
    <name type="scientific">Roseibaca calidilacus</name>
    <dbReference type="NCBI Taxonomy" id="1666912"/>
    <lineage>
        <taxon>Bacteria</taxon>
        <taxon>Pseudomonadati</taxon>
        <taxon>Pseudomonadota</taxon>
        <taxon>Alphaproteobacteria</taxon>
        <taxon>Rhodobacterales</taxon>
        <taxon>Paracoccaceae</taxon>
        <taxon>Roseinatronobacter</taxon>
    </lineage>
</organism>
<name>A0A0P7W5C7_9RHOB</name>
<dbReference type="EMBL" id="LJSG01000013">
    <property type="protein sequence ID" value="KPP91941.1"/>
    <property type="molecule type" value="Genomic_DNA"/>
</dbReference>
<dbReference type="Proteomes" id="UP000182045">
    <property type="component" value="Unassembled WGS sequence"/>
</dbReference>
<gene>
    <name evidence="2" type="ORF">Ga0058931_2265</name>
    <name evidence="3" type="ORF">HLUCCA05_02125</name>
</gene>
<sequence length="556" mass="63116">MKINRITAKNFRTLKDIELDIDGSYCTLSGKNNSGKSAFVKIISFFLQEEENFYFSDQNPIRYKTDTTQWEKGEIEISLEITIYPDDDSELYYFVGRISQTPLEEEPAIVIFKSKFDENKTSNTVSLNGKVLEDLDSVEIIKKFRSAQNLIMHNSTNPRSRMYYSGDDIVEIIEANFSDDDNKKINDAKTRLQNQFKKAAQRHKTALSEHLGRLKDRLEVELSPPEQFGKNNIPLSIKLTDKSVEVPIREWGAGTQNRTRALISVFSAARARATTDRSDRVTPVVIIEEPESFLHPSAQAEFGKILNQMSTELKIQIIATTHSPYMLNQVNPSANILLDRKTFRGLPKETYRIDTSEKNWMRPFSENLGIIPEDFASLASIFTKEASLAVLVEGPIDKEYFDHLRDQKEFKSILPEAVEFIPYGGKDTLKNSTLIKFVISRFERVFITFDLDAFDSCSTALKRIGLSPDVDFCAIGIAKPGCDCVEGLTPASVRSAVYSENPDLVMALASDGAGKKHAKNELKKLTLEKFKVTSLSKEEYQPFLKLFKEIGKRFYD</sequence>
<evidence type="ECO:0000313" key="3">
    <source>
        <dbReference type="EMBL" id="KPP91941.1"/>
    </source>
</evidence>
<keyword evidence="3" id="KW-0378">Hydrolase</keyword>
<comment type="caution">
    <text evidence="3">The sequence shown here is derived from an EMBL/GenBank/DDBJ whole genome shotgun (WGS) entry which is preliminary data.</text>
</comment>
<keyword evidence="3" id="KW-0540">Nuclease</keyword>
<evidence type="ECO:0000313" key="5">
    <source>
        <dbReference type="Proteomes" id="UP000182045"/>
    </source>
</evidence>
<dbReference type="SUPFAM" id="SSF52540">
    <property type="entry name" value="P-loop containing nucleoside triphosphate hydrolases"/>
    <property type="match status" value="1"/>
</dbReference>
<dbReference type="InterPro" id="IPR051396">
    <property type="entry name" value="Bact_Antivir_Def_Nuclease"/>
</dbReference>
<reference evidence="3 4" key="1">
    <citation type="submission" date="2015-09" db="EMBL/GenBank/DDBJ databases">
        <title>Identification and resolution of microdiversity through metagenomic sequencing of parallel consortia.</title>
        <authorList>
            <person name="Nelson W.C."/>
            <person name="Romine M.F."/>
            <person name="Lindemann S.R."/>
        </authorList>
    </citation>
    <scope>NUCLEOTIDE SEQUENCE [LARGE SCALE GENOMIC DNA]</scope>
    <source>
        <strain evidence="3">HL-91</strain>
    </source>
</reference>
<dbReference type="Proteomes" id="UP000050413">
    <property type="component" value="Unassembled WGS sequence"/>
</dbReference>
<protein>
    <submittedName>
        <fullName evidence="2">Predicted ATP-dependent endonuclease of the OLD family, contains P-loop ATPase and TOPRIM domains</fullName>
    </submittedName>
    <submittedName>
        <fullName evidence="3">Putative ATP-dependent endonuclease of the OLD family</fullName>
    </submittedName>
</protein>
<feature type="domain" description="Endonuclease GajA/Old nuclease/RecF-like AAA" evidence="1">
    <location>
        <begin position="1"/>
        <end position="326"/>
    </location>
</feature>
<keyword evidence="5" id="KW-1185">Reference proteome</keyword>
<evidence type="ECO:0000259" key="1">
    <source>
        <dbReference type="Pfam" id="PF13175"/>
    </source>
</evidence>
<dbReference type="OrthoDB" id="9816534at2"/>
<dbReference type="GO" id="GO:0004519">
    <property type="term" value="F:endonuclease activity"/>
    <property type="evidence" value="ECO:0007669"/>
    <property type="project" value="UniProtKB-KW"/>
</dbReference>